<name>A0A2B7WMY3_9EURO</name>
<dbReference type="EMBL" id="PDNB01000237">
    <property type="protein sequence ID" value="PGG97890.1"/>
    <property type="molecule type" value="Genomic_DNA"/>
</dbReference>
<dbReference type="STRING" id="1447875.A0A2B7WMY3"/>
<evidence type="ECO:0000313" key="2">
    <source>
        <dbReference type="EMBL" id="PGG97890.1"/>
    </source>
</evidence>
<feature type="region of interest" description="Disordered" evidence="1">
    <location>
        <begin position="119"/>
        <end position="139"/>
    </location>
</feature>
<feature type="compositionally biased region" description="Low complexity" evidence="1">
    <location>
        <begin position="119"/>
        <end position="133"/>
    </location>
</feature>
<gene>
    <name evidence="2" type="ORF">AJ79_09062</name>
</gene>
<protein>
    <submittedName>
        <fullName evidence="2">Uncharacterized protein</fullName>
    </submittedName>
</protein>
<sequence length="269" mass="29215">MVGGTVWPVLGIQPPNYNEHATQLIAEATALLELDSSKCGKLSAQTFDVFLNSIVAFAKRSQEQPFTREILTKLNELQPIVKDITLIKNAVNHAASSPNAPVASSAARVATWADLVRSGTPSYPSTPGSRPSTNTSTQDRETLVKLDAKAALNLHTVKPDEIQNLLGKASRVIAAKQLKSGDVVLYTASTAEAETLKGSVDEWVKVLGTSAWVLKSTYEVEWAIEKLETENTSLHSGMKVTYVGWLTREGKRKPTSSLVVKFITRQQAN</sequence>
<comment type="caution">
    <text evidence="2">The sequence shown here is derived from an EMBL/GenBank/DDBJ whole genome shotgun (WGS) entry which is preliminary data.</text>
</comment>
<dbReference type="AlphaFoldDB" id="A0A2B7WMY3"/>
<reference evidence="2 3" key="1">
    <citation type="submission" date="2017-10" db="EMBL/GenBank/DDBJ databases">
        <title>Comparative genomics in systemic dimorphic fungi from Ajellomycetaceae.</title>
        <authorList>
            <person name="Munoz J.F."/>
            <person name="Mcewen J.G."/>
            <person name="Clay O.K."/>
            <person name="Cuomo C.A."/>
        </authorList>
    </citation>
    <scope>NUCLEOTIDE SEQUENCE [LARGE SCALE GENOMIC DNA]</scope>
    <source>
        <strain evidence="2 3">UAMH5409</strain>
    </source>
</reference>
<dbReference type="Proteomes" id="UP000223968">
    <property type="component" value="Unassembled WGS sequence"/>
</dbReference>
<organism evidence="2 3">
    <name type="scientific">Helicocarpus griseus UAMH5409</name>
    <dbReference type="NCBI Taxonomy" id="1447875"/>
    <lineage>
        <taxon>Eukaryota</taxon>
        <taxon>Fungi</taxon>
        <taxon>Dikarya</taxon>
        <taxon>Ascomycota</taxon>
        <taxon>Pezizomycotina</taxon>
        <taxon>Eurotiomycetes</taxon>
        <taxon>Eurotiomycetidae</taxon>
        <taxon>Onygenales</taxon>
        <taxon>Ajellomycetaceae</taxon>
        <taxon>Helicocarpus</taxon>
    </lineage>
</organism>
<proteinExistence type="predicted"/>
<evidence type="ECO:0000313" key="3">
    <source>
        <dbReference type="Proteomes" id="UP000223968"/>
    </source>
</evidence>
<evidence type="ECO:0000256" key="1">
    <source>
        <dbReference type="SAM" id="MobiDB-lite"/>
    </source>
</evidence>
<keyword evidence="3" id="KW-1185">Reference proteome</keyword>
<dbReference type="OrthoDB" id="3530768at2759"/>
<accession>A0A2B7WMY3</accession>